<dbReference type="Pfam" id="PF00118">
    <property type="entry name" value="Cpn60_TCP1"/>
    <property type="match status" value="1"/>
</dbReference>
<dbReference type="Gene3D" id="1.10.560.10">
    <property type="entry name" value="GroEL-like equatorial domain"/>
    <property type="match status" value="1"/>
</dbReference>
<dbReference type="NCBIfam" id="NF000592">
    <property type="entry name" value="PRK00013.1"/>
    <property type="match status" value="1"/>
</dbReference>
<dbReference type="GO" id="GO:0005524">
    <property type="term" value="F:ATP binding"/>
    <property type="evidence" value="ECO:0007669"/>
    <property type="project" value="UniProtKB-KW"/>
</dbReference>
<comment type="caution">
    <text evidence="6">The sequence shown here is derived from an EMBL/GenBank/DDBJ whole genome shotgun (WGS) entry which is preliminary data.</text>
</comment>
<dbReference type="FunFam" id="3.50.7.10:FF:000001">
    <property type="entry name" value="60 kDa chaperonin"/>
    <property type="match status" value="1"/>
</dbReference>
<dbReference type="InterPro" id="IPR027409">
    <property type="entry name" value="GroEL-like_apical_dom_sf"/>
</dbReference>
<evidence type="ECO:0000313" key="6">
    <source>
        <dbReference type="EMBL" id="KAJ3436426.1"/>
    </source>
</evidence>
<dbReference type="NCBIfam" id="TIGR02348">
    <property type="entry name" value="GroEL"/>
    <property type="match status" value="1"/>
</dbReference>
<evidence type="ECO:0000313" key="7">
    <source>
        <dbReference type="EMBL" id="KAJ6226195.1"/>
    </source>
</evidence>
<dbReference type="EMBL" id="JAOAOG010000346">
    <property type="protein sequence ID" value="KAJ6226195.1"/>
    <property type="molecule type" value="Genomic_DNA"/>
</dbReference>
<sequence>MLSLFFSKPKKIPLIPIINHFSKKINYGLSSRTKLLNGVNRLADAVQVTLGPSGRNVLIDQEFFSPKITKDGVTVAKAIDLKDKEQNIGAQTVKKVAVKTNKEAGDGTTTAIVLAREIFAEGCKALSSGVNPRELTFGIRYAIDDVIEQIKKQSKPIQSSEEIAQVGTISANGDRSIGELIASAMDKVGKKGIITVQDGKTLHDEIEITEGMKFSEGFFSPNFVTNQKTQTAELEHPYVLVVNSKIIDVNSLLSVLEHVVPTKRPLLVIADDYDTHPLAALIVNKMKGVLPCCAVKSPGFGQARDNNLADISVATGATLISEEQGTKLENADLSYLGSCERVIVTKDTTLIVNGEGDKTEIENRIGVLEKELEDAYTIYDSEKLKERLAHLGGSVAVIKVGGASEVEVNEKKDRIDDALHATRAAVDEGILPGGGSSLVHASKKLLERVQYKNNDQKLGVEIIQRVLRKPTHVISENAGMYGPLIVQKILDNEDLDFGYDARKLRFGNLTEFGVIDPMKVVRTALLNSSSVARLLSTTEVTISPSIKVDEQD</sequence>
<dbReference type="InterPro" id="IPR027410">
    <property type="entry name" value="TCP-1-like_intermed_sf"/>
</dbReference>
<dbReference type="PROSITE" id="PS00296">
    <property type="entry name" value="CHAPERONINS_CPN60"/>
    <property type="match status" value="1"/>
</dbReference>
<dbReference type="GO" id="GO:0042026">
    <property type="term" value="P:protein refolding"/>
    <property type="evidence" value="ECO:0007669"/>
    <property type="project" value="InterPro"/>
</dbReference>
<evidence type="ECO:0000313" key="8">
    <source>
        <dbReference type="Proteomes" id="UP001146793"/>
    </source>
</evidence>
<evidence type="ECO:0000256" key="3">
    <source>
        <dbReference type="ARBA" id="ARBA00022840"/>
    </source>
</evidence>
<keyword evidence="2" id="KW-0547">Nucleotide-binding</keyword>
<name>A0AAV7Z2S9_9EUKA</name>
<dbReference type="InterPro" id="IPR018370">
    <property type="entry name" value="Chaperonin_Cpn60_CS"/>
</dbReference>
<comment type="similarity">
    <text evidence="1 5">Belongs to the chaperonin (HSP60) family.</text>
</comment>
<dbReference type="NCBIfam" id="NF009487">
    <property type="entry name" value="PRK12849.1"/>
    <property type="match status" value="1"/>
</dbReference>
<evidence type="ECO:0000256" key="1">
    <source>
        <dbReference type="ARBA" id="ARBA00006607"/>
    </source>
</evidence>
<gene>
    <name evidence="6" type="ORF">M0812_18484</name>
    <name evidence="7" type="ORF">M0813_01164</name>
</gene>
<dbReference type="PRINTS" id="PR00298">
    <property type="entry name" value="CHAPERONIN60"/>
</dbReference>
<dbReference type="SUPFAM" id="SSF54849">
    <property type="entry name" value="GroEL-intermediate domain like"/>
    <property type="match status" value="1"/>
</dbReference>
<reference evidence="6" key="2">
    <citation type="submission" date="2022-08" db="EMBL/GenBank/DDBJ databases">
        <title>Novel sulphate-reducing endosymbionts in the free-living metamonad Anaeramoeba.</title>
        <authorList>
            <person name="Jerlstrom-Hultqvist J."/>
            <person name="Cepicka I."/>
            <person name="Gallot-Lavallee L."/>
            <person name="Salas-Leiva D."/>
            <person name="Curtis B.A."/>
            <person name="Zahonova K."/>
            <person name="Pipaliya S."/>
            <person name="Dacks J."/>
            <person name="Roger A.J."/>
        </authorList>
    </citation>
    <scope>NUCLEOTIDE SEQUENCE</scope>
    <source>
        <strain evidence="6">Busselton2</strain>
    </source>
</reference>
<evidence type="ECO:0000313" key="9">
    <source>
        <dbReference type="Proteomes" id="UP001150062"/>
    </source>
</evidence>
<dbReference type="PANTHER" id="PTHR45633">
    <property type="entry name" value="60 KDA HEAT SHOCK PROTEIN, MITOCHONDRIAL"/>
    <property type="match status" value="1"/>
</dbReference>
<dbReference type="SUPFAM" id="SSF52029">
    <property type="entry name" value="GroEL apical domain-like"/>
    <property type="match status" value="1"/>
</dbReference>
<dbReference type="InterPro" id="IPR002423">
    <property type="entry name" value="Cpn60/GroEL/TCP-1"/>
</dbReference>
<keyword evidence="3" id="KW-0067">ATP-binding</keyword>
<keyword evidence="9" id="KW-1185">Reference proteome</keyword>
<protein>
    <submittedName>
        <fullName evidence="6">60 kDa heat shock protein</fullName>
    </submittedName>
</protein>
<dbReference type="Gene3D" id="3.50.7.10">
    <property type="entry name" value="GroEL"/>
    <property type="match status" value="1"/>
</dbReference>
<keyword evidence="6" id="KW-0346">Stress response</keyword>
<dbReference type="EMBL" id="JANTQA010000036">
    <property type="protein sequence ID" value="KAJ3436426.1"/>
    <property type="molecule type" value="Genomic_DNA"/>
</dbReference>
<organism evidence="6 8">
    <name type="scientific">Anaeramoeba flamelloides</name>
    <dbReference type="NCBI Taxonomy" id="1746091"/>
    <lineage>
        <taxon>Eukaryota</taxon>
        <taxon>Metamonada</taxon>
        <taxon>Anaeramoebidae</taxon>
        <taxon>Anaeramoeba</taxon>
    </lineage>
</organism>
<dbReference type="Proteomes" id="UP001150062">
    <property type="component" value="Unassembled WGS sequence"/>
</dbReference>
<evidence type="ECO:0000256" key="4">
    <source>
        <dbReference type="ARBA" id="ARBA00023186"/>
    </source>
</evidence>
<dbReference type="SUPFAM" id="SSF48592">
    <property type="entry name" value="GroEL equatorial domain-like"/>
    <property type="match status" value="1"/>
</dbReference>
<dbReference type="GO" id="GO:0140662">
    <property type="term" value="F:ATP-dependent protein folding chaperone"/>
    <property type="evidence" value="ECO:0007669"/>
    <property type="project" value="InterPro"/>
</dbReference>
<evidence type="ECO:0000256" key="5">
    <source>
        <dbReference type="RuleBase" id="RU000418"/>
    </source>
</evidence>
<dbReference type="Proteomes" id="UP001146793">
    <property type="component" value="Unassembled WGS sequence"/>
</dbReference>
<dbReference type="Gene3D" id="3.30.260.10">
    <property type="entry name" value="TCP-1-like chaperonin intermediate domain"/>
    <property type="match status" value="1"/>
</dbReference>
<accession>A0AAV7Z2S9</accession>
<reference evidence="7" key="1">
    <citation type="submission" date="2022-08" db="EMBL/GenBank/DDBJ databases">
        <title>Novel sulfate-reducing endosymbionts in the free-living metamonad Anaeramoeba.</title>
        <authorList>
            <person name="Jerlstrom-Hultqvist J."/>
            <person name="Cepicka I."/>
            <person name="Gallot-Lavallee L."/>
            <person name="Salas-Leiva D."/>
            <person name="Curtis B.A."/>
            <person name="Zahonova K."/>
            <person name="Pipaliya S."/>
            <person name="Dacks J."/>
            <person name="Roger A.J."/>
        </authorList>
    </citation>
    <scope>NUCLEOTIDE SEQUENCE</scope>
    <source>
        <strain evidence="7">Schooner1</strain>
    </source>
</reference>
<dbReference type="NCBIfam" id="NF009489">
    <property type="entry name" value="PRK12851.1"/>
    <property type="match status" value="1"/>
</dbReference>
<dbReference type="NCBIfam" id="NF009488">
    <property type="entry name" value="PRK12850.1"/>
    <property type="match status" value="1"/>
</dbReference>
<evidence type="ECO:0000256" key="2">
    <source>
        <dbReference type="ARBA" id="ARBA00022741"/>
    </source>
</evidence>
<dbReference type="InterPro" id="IPR027413">
    <property type="entry name" value="GROEL-like_equatorial_sf"/>
</dbReference>
<proteinExistence type="inferred from homology"/>
<dbReference type="CDD" id="cd03344">
    <property type="entry name" value="GroEL"/>
    <property type="match status" value="1"/>
</dbReference>
<dbReference type="AlphaFoldDB" id="A0AAV7Z2S9"/>
<keyword evidence="4" id="KW-0143">Chaperone</keyword>
<dbReference type="InterPro" id="IPR001844">
    <property type="entry name" value="Cpn60/GroEL"/>
</dbReference>